<evidence type="ECO:0000313" key="4">
    <source>
        <dbReference type="EMBL" id="MBZ2195316.1"/>
    </source>
</evidence>
<protein>
    <submittedName>
        <fullName evidence="4">SRPBCC domain-containing protein</fullName>
    </submittedName>
</protein>
<dbReference type="Pfam" id="PF08327">
    <property type="entry name" value="AHSA1"/>
    <property type="match status" value="1"/>
</dbReference>
<dbReference type="InterPro" id="IPR023393">
    <property type="entry name" value="START-like_dom_sf"/>
</dbReference>
<evidence type="ECO:0000256" key="1">
    <source>
        <dbReference type="ARBA" id="ARBA00006817"/>
    </source>
</evidence>
<evidence type="ECO:0000259" key="3">
    <source>
        <dbReference type="Pfam" id="PF08327"/>
    </source>
</evidence>
<gene>
    <name evidence="4" type="ORF">KCQ71_04065</name>
</gene>
<evidence type="ECO:0000313" key="5">
    <source>
        <dbReference type="Proteomes" id="UP000826651"/>
    </source>
</evidence>
<evidence type="ECO:0000256" key="2">
    <source>
        <dbReference type="SAM" id="MobiDB-lite"/>
    </source>
</evidence>
<organism evidence="4 5">
    <name type="scientific">Occultella gossypii</name>
    <dbReference type="NCBI Taxonomy" id="2800820"/>
    <lineage>
        <taxon>Bacteria</taxon>
        <taxon>Bacillati</taxon>
        <taxon>Actinomycetota</taxon>
        <taxon>Actinomycetes</taxon>
        <taxon>Micrococcales</taxon>
        <taxon>Ruaniaceae</taxon>
        <taxon>Occultella</taxon>
    </lineage>
</organism>
<dbReference type="Proteomes" id="UP000826651">
    <property type="component" value="Unassembled WGS sequence"/>
</dbReference>
<dbReference type="EMBL" id="JAGSHT010000003">
    <property type="protein sequence ID" value="MBZ2195316.1"/>
    <property type="molecule type" value="Genomic_DNA"/>
</dbReference>
<accession>A0ABS7S4N9</accession>
<feature type="region of interest" description="Disordered" evidence="2">
    <location>
        <begin position="134"/>
        <end position="156"/>
    </location>
</feature>
<feature type="domain" description="Activator of Hsp90 ATPase homologue 1/2-like C-terminal" evidence="3">
    <location>
        <begin position="11"/>
        <end position="128"/>
    </location>
</feature>
<comment type="similarity">
    <text evidence="1">Belongs to the AHA1 family.</text>
</comment>
<reference evidence="4 5" key="1">
    <citation type="submission" date="2021-04" db="EMBL/GenBank/DDBJ databases">
        <title>Ruania sp. nov., isolated from sandy soil of mangrove forest.</title>
        <authorList>
            <person name="Ge X."/>
            <person name="Huang R."/>
            <person name="Liu W."/>
        </authorList>
    </citation>
    <scope>NUCLEOTIDE SEQUENCE [LARGE SCALE GENOMIC DNA]</scope>
    <source>
        <strain evidence="4 5">N2-46</strain>
    </source>
</reference>
<keyword evidence="5" id="KW-1185">Reference proteome</keyword>
<dbReference type="Gene3D" id="3.30.530.20">
    <property type="match status" value="1"/>
</dbReference>
<sequence>MAEYTTSIEIDAPQSAVFEYLTTAEGMTAWMGQHASLDPRPGGGFAVDIAGYAIRGEFLTVEPPERVVVSWGAAGSPDFPAGSSLVEFRLARTTTGTLVEVTHSGLPEAQVEGHADGWVHFLARLRTAAGGGVPGTDTWHPINGLTIDDTEQGSTP</sequence>
<comment type="caution">
    <text evidence="4">The sequence shown here is derived from an EMBL/GenBank/DDBJ whole genome shotgun (WGS) entry which is preliminary data.</text>
</comment>
<dbReference type="InterPro" id="IPR013538">
    <property type="entry name" value="ASHA1/2-like_C"/>
</dbReference>
<proteinExistence type="inferred from homology"/>
<name>A0ABS7S4N9_9MICO</name>
<dbReference type="SUPFAM" id="SSF55961">
    <property type="entry name" value="Bet v1-like"/>
    <property type="match status" value="1"/>
</dbReference>
<dbReference type="CDD" id="cd07814">
    <property type="entry name" value="SRPBCC_CalC_Aha1-like"/>
    <property type="match status" value="1"/>
</dbReference>
<dbReference type="RefSeq" id="WP_223403093.1">
    <property type="nucleotide sequence ID" value="NZ_JAGSHT010000003.1"/>
</dbReference>